<proteinExistence type="inferred from homology"/>
<dbReference type="HAMAP" id="MF_01678">
    <property type="entry name" value="Salvage_MtnA"/>
    <property type="match status" value="1"/>
</dbReference>
<dbReference type="Proteomes" id="UP001232973">
    <property type="component" value="Unassembled WGS sequence"/>
</dbReference>
<accession>A0ABT9XE47</accession>
<evidence type="ECO:0000313" key="4">
    <source>
        <dbReference type="Proteomes" id="UP001232973"/>
    </source>
</evidence>
<gene>
    <name evidence="2" type="primary">mtnA</name>
    <name evidence="3" type="ORF">J2S03_000380</name>
</gene>
<keyword evidence="1 2" id="KW-0413">Isomerase</keyword>
<comment type="catalytic activity">
    <reaction evidence="2">
        <text>5-(methylsulfanyl)-alpha-D-ribose 1-phosphate = 5-(methylsulfanyl)-D-ribulose 1-phosphate</text>
        <dbReference type="Rhea" id="RHEA:19989"/>
        <dbReference type="ChEBI" id="CHEBI:58533"/>
        <dbReference type="ChEBI" id="CHEBI:58548"/>
        <dbReference type="EC" id="5.3.1.23"/>
    </reaction>
</comment>
<reference evidence="3 4" key="1">
    <citation type="submission" date="2023-07" db="EMBL/GenBank/DDBJ databases">
        <title>Genomic Encyclopedia of Type Strains, Phase IV (KMG-IV): sequencing the most valuable type-strain genomes for metagenomic binning, comparative biology and taxonomic classification.</title>
        <authorList>
            <person name="Goeker M."/>
        </authorList>
    </citation>
    <scope>NUCLEOTIDE SEQUENCE [LARGE SCALE GENOMIC DNA]</scope>
    <source>
        <strain evidence="3 4">DSM 4006</strain>
    </source>
</reference>
<comment type="pathway">
    <text evidence="2">Amino-acid biosynthesis; L-methionine biosynthesis via salvage pathway; L-methionine from S-methyl-5-thio-alpha-D-ribose 1-phosphate: step 1/6.</text>
</comment>
<evidence type="ECO:0000256" key="2">
    <source>
        <dbReference type="HAMAP-Rule" id="MF_01678"/>
    </source>
</evidence>
<dbReference type="SUPFAM" id="SSF100950">
    <property type="entry name" value="NagB/RpiA/CoA transferase-like"/>
    <property type="match status" value="1"/>
</dbReference>
<dbReference type="Pfam" id="PF01008">
    <property type="entry name" value="IF-2B"/>
    <property type="match status" value="1"/>
</dbReference>
<evidence type="ECO:0000256" key="1">
    <source>
        <dbReference type="ARBA" id="ARBA00023235"/>
    </source>
</evidence>
<dbReference type="GO" id="GO:0046523">
    <property type="term" value="F:S-methyl-5-thioribose-1-phosphate isomerase activity"/>
    <property type="evidence" value="ECO:0007669"/>
    <property type="project" value="UniProtKB-EC"/>
</dbReference>
<name>A0ABT9XE47_9BACL</name>
<feature type="binding site" evidence="2">
    <location>
        <position position="195"/>
    </location>
    <ligand>
        <name>substrate</name>
    </ligand>
</feature>
<dbReference type="NCBIfam" id="TIGR00524">
    <property type="entry name" value="eIF-2B_rel"/>
    <property type="match status" value="1"/>
</dbReference>
<keyword evidence="2" id="KW-0028">Amino-acid biosynthesis</keyword>
<feature type="site" description="Transition state stabilizer" evidence="2">
    <location>
        <position position="156"/>
    </location>
</feature>
<protein>
    <recommendedName>
        <fullName evidence="2">Methylthioribose-1-phosphate isomerase</fullName>
        <shortName evidence="2">M1Pi</shortName>
        <shortName evidence="2">MTR-1-P isomerase</shortName>
        <ecNumber evidence="2">5.3.1.23</ecNumber>
    </recommendedName>
    <alternativeName>
        <fullName evidence="2">S-methyl-5-thioribose-1-phosphate isomerase</fullName>
    </alternativeName>
</protein>
<dbReference type="Gene3D" id="1.20.120.420">
    <property type="entry name" value="translation initiation factor eif-2b, domain 1"/>
    <property type="match status" value="1"/>
</dbReference>
<comment type="caution">
    <text evidence="3">The sequence shown here is derived from an EMBL/GenBank/DDBJ whole genome shotgun (WGS) entry which is preliminary data.</text>
</comment>
<dbReference type="InterPro" id="IPR000649">
    <property type="entry name" value="IF-2B-related"/>
</dbReference>
<dbReference type="InterPro" id="IPR005251">
    <property type="entry name" value="IF-M1Pi"/>
</dbReference>
<dbReference type="InterPro" id="IPR042529">
    <property type="entry name" value="IF_2B-like_C"/>
</dbReference>
<dbReference type="NCBIfam" id="NF004326">
    <property type="entry name" value="PRK05720.1"/>
    <property type="match status" value="1"/>
</dbReference>
<evidence type="ECO:0000313" key="3">
    <source>
        <dbReference type="EMBL" id="MDQ0188576.1"/>
    </source>
</evidence>
<organism evidence="3 4">
    <name type="scientific">Alicyclobacillus cycloheptanicus</name>
    <dbReference type="NCBI Taxonomy" id="1457"/>
    <lineage>
        <taxon>Bacteria</taxon>
        <taxon>Bacillati</taxon>
        <taxon>Bacillota</taxon>
        <taxon>Bacilli</taxon>
        <taxon>Bacillales</taxon>
        <taxon>Alicyclobacillaceae</taxon>
        <taxon>Alicyclobacillus</taxon>
    </lineage>
</organism>
<comment type="similarity">
    <text evidence="2">Belongs to the EIF-2B alpha/beta/delta subunits family. MtnA subfamily.</text>
</comment>
<comment type="function">
    <text evidence="2">Catalyzes the interconversion of methylthioribose-1-phosphate (MTR-1-P) into methylthioribulose-1-phosphate (MTRu-1-P).</text>
</comment>
<dbReference type="InterPro" id="IPR011559">
    <property type="entry name" value="Initiation_fac_2B_a/b/d"/>
</dbReference>
<dbReference type="Gene3D" id="3.40.50.10470">
    <property type="entry name" value="Translation initiation factor eif-2b, domain 2"/>
    <property type="match status" value="1"/>
</dbReference>
<feature type="binding site" evidence="2">
    <location>
        <position position="87"/>
    </location>
    <ligand>
        <name>substrate</name>
    </ligand>
</feature>
<dbReference type="PANTHER" id="PTHR43475:SF1">
    <property type="entry name" value="METHYLTHIORIBOSE-1-PHOSPHATE ISOMERASE"/>
    <property type="match status" value="1"/>
</dbReference>
<dbReference type="EMBL" id="JAUSTP010000001">
    <property type="protein sequence ID" value="MDQ0188576.1"/>
    <property type="molecule type" value="Genomic_DNA"/>
</dbReference>
<keyword evidence="4" id="KW-1185">Reference proteome</keyword>
<feature type="binding site" evidence="2">
    <location>
        <begin position="246"/>
        <end position="247"/>
    </location>
    <ligand>
        <name>substrate</name>
    </ligand>
</feature>
<dbReference type="RefSeq" id="WP_274455973.1">
    <property type="nucleotide sequence ID" value="NZ_CP067097.1"/>
</dbReference>
<dbReference type="PANTHER" id="PTHR43475">
    <property type="entry name" value="METHYLTHIORIBOSE-1-PHOSPHATE ISOMERASE"/>
    <property type="match status" value="1"/>
</dbReference>
<dbReference type="NCBIfam" id="TIGR00512">
    <property type="entry name" value="salvage_mtnA"/>
    <property type="match status" value="1"/>
</dbReference>
<feature type="binding site" evidence="2">
    <location>
        <begin position="44"/>
        <end position="46"/>
    </location>
    <ligand>
        <name>substrate</name>
    </ligand>
</feature>
<dbReference type="EC" id="5.3.1.23" evidence="2"/>
<dbReference type="InterPro" id="IPR027363">
    <property type="entry name" value="M1Pi_N"/>
</dbReference>
<keyword evidence="2" id="KW-0486">Methionine biosynthesis</keyword>
<sequence length="353" mass="37964">MKAIEWTGSVLRLLDQRLLPHDQVWIDCDRAEAVAKAIVDMVVRGAPAIAAAAAYGVTLEARSQTAASPAAFRQQVEAVMQQLEQTRPTAVNLKWALHRMKAVLQAFPADATAAAMAHALEQEANQIASEDVATNRAIGEVGAALFANPVNILTHCNTGSLATVGYGTALGVIRRLHELRRLRMVWVDETRPYLQGARLTAFELSAEQIPYRLITDNTAAYLMQQGAVDAVIVGADRIARNGDTANKIGTYGLAVLCQHHHIPFYVAAPLSTFDWSLASGQDIPIETRNAAEVTHLFGRALAPTGAEALHVAFDVTPHSLITAIITEAGVIEQPALASMQAFRRRVGEAEGKG</sequence>
<feature type="active site" description="Proton donor" evidence="2">
    <location>
        <position position="236"/>
    </location>
</feature>
<dbReference type="InterPro" id="IPR037171">
    <property type="entry name" value="NagB/RpiA_transferase-like"/>
</dbReference>